<dbReference type="AlphaFoldDB" id="A0AAN8ILP3"/>
<dbReference type="Proteomes" id="UP001331761">
    <property type="component" value="Unassembled WGS sequence"/>
</dbReference>
<protein>
    <submittedName>
        <fullName evidence="1">Uncharacterized protein</fullName>
    </submittedName>
</protein>
<evidence type="ECO:0000313" key="1">
    <source>
        <dbReference type="EMBL" id="KAK5975258.1"/>
    </source>
</evidence>
<proteinExistence type="predicted"/>
<reference evidence="1 2" key="1">
    <citation type="submission" date="2019-10" db="EMBL/GenBank/DDBJ databases">
        <title>Assembly and Annotation for the nematode Trichostrongylus colubriformis.</title>
        <authorList>
            <person name="Martin J."/>
        </authorList>
    </citation>
    <scope>NUCLEOTIDE SEQUENCE [LARGE SCALE GENOMIC DNA]</scope>
    <source>
        <strain evidence="1">G859</strain>
        <tissue evidence="1">Whole worm</tissue>
    </source>
</reference>
<keyword evidence="2" id="KW-1185">Reference proteome</keyword>
<organism evidence="1 2">
    <name type="scientific">Trichostrongylus colubriformis</name>
    <name type="common">Black scour worm</name>
    <dbReference type="NCBI Taxonomy" id="6319"/>
    <lineage>
        <taxon>Eukaryota</taxon>
        <taxon>Metazoa</taxon>
        <taxon>Ecdysozoa</taxon>
        <taxon>Nematoda</taxon>
        <taxon>Chromadorea</taxon>
        <taxon>Rhabditida</taxon>
        <taxon>Rhabditina</taxon>
        <taxon>Rhabditomorpha</taxon>
        <taxon>Strongyloidea</taxon>
        <taxon>Trichostrongylidae</taxon>
        <taxon>Trichostrongylus</taxon>
    </lineage>
</organism>
<comment type="caution">
    <text evidence="1">The sequence shown here is derived from an EMBL/GenBank/DDBJ whole genome shotgun (WGS) entry which is preliminary data.</text>
</comment>
<feature type="non-terminal residue" evidence="1">
    <location>
        <position position="1"/>
    </location>
</feature>
<evidence type="ECO:0000313" key="2">
    <source>
        <dbReference type="Proteomes" id="UP001331761"/>
    </source>
</evidence>
<gene>
    <name evidence="1" type="ORF">GCK32_018730</name>
</gene>
<sequence length="147" mass="16576">VRICFDIKEEKTERLAHFCEDDVNTLSFIFVHGVYIPTDSDEARPIGLELEEQDSIRINFLIGSKGIEVAYAFADYITPAIRDLMQLEIYDGVDPSKLQINLVKAPNCHARLLNDLGSTNIRTGQEARLQCLSIKDCECLEVKGKKS</sequence>
<name>A0AAN8ILP3_TRICO</name>
<dbReference type="EMBL" id="WIXE01013237">
    <property type="protein sequence ID" value="KAK5975258.1"/>
    <property type="molecule type" value="Genomic_DNA"/>
</dbReference>
<accession>A0AAN8ILP3</accession>